<dbReference type="RefSeq" id="WP_068345283.1">
    <property type="nucleotide sequence ID" value="NZ_LQBQ01000007.1"/>
</dbReference>
<dbReference type="InterPro" id="IPR052067">
    <property type="entry name" value="Metal_resp_HTH_trans_reg"/>
</dbReference>
<dbReference type="GO" id="GO:0003677">
    <property type="term" value="F:DNA binding"/>
    <property type="evidence" value="ECO:0007669"/>
    <property type="project" value="UniProtKB-KW"/>
</dbReference>
<keyword evidence="2" id="KW-0238">DNA-binding</keyword>
<protein>
    <recommendedName>
        <fullName evidence="4">HTH marR-type domain-containing protein</fullName>
    </recommendedName>
</protein>
<dbReference type="EMBL" id="LQBQ01000007">
    <property type="protein sequence ID" value="KUJ83215.1"/>
    <property type="molecule type" value="Genomic_DNA"/>
</dbReference>
<dbReference type="SMART" id="SM00347">
    <property type="entry name" value="HTH_MARR"/>
    <property type="match status" value="1"/>
</dbReference>
<organism evidence="5 6">
    <name type="scientific">Ruegeria marisrubri</name>
    <dbReference type="NCBI Taxonomy" id="1685379"/>
    <lineage>
        <taxon>Bacteria</taxon>
        <taxon>Pseudomonadati</taxon>
        <taxon>Pseudomonadota</taxon>
        <taxon>Alphaproteobacteria</taxon>
        <taxon>Rhodobacterales</taxon>
        <taxon>Roseobacteraceae</taxon>
        <taxon>Ruegeria</taxon>
    </lineage>
</organism>
<evidence type="ECO:0000256" key="2">
    <source>
        <dbReference type="ARBA" id="ARBA00023125"/>
    </source>
</evidence>
<sequence length="171" mass="19540">MNDSEHDTICPWSDLPRDGAELEVHDFITTQLSALMSLLRRKVTLSYANEFDLSVSEWRVLSLIAHANTLPFGELVAQSTSDKALVSRTIRLLEQRDLIQIHPESEHAKKKIACTIRPNGQVLHDKVIVIARKKQADVLRVLSEKERVSLYRAVTKLRSYLEEFEDDDSES</sequence>
<feature type="domain" description="HTH marR-type" evidence="4">
    <location>
        <begin position="29"/>
        <end position="159"/>
    </location>
</feature>
<dbReference type="InterPro" id="IPR000835">
    <property type="entry name" value="HTH_MarR-typ"/>
</dbReference>
<dbReference type="Gene3D" id="1.10.10.10">
    <property type="entry name" value="Winged helix-like DNA-binding domain superfamily/Winged helix DNA-binding domain"/>
    <property type="match status" value="1"/>
</dbReference>
<evidence type="ECO:0000313" key="6">
    <source>
        <dbReference type="Proteomes" id="UP000053791"/>
    </source>
</evidence>
<dbReference type="Proteomes" id="UP000053791">
    <property type="component" value="Unassembled WGS sequence"/>
</dbReference>
<gene>
    <name evidence="5" type="ORF">AVO45_18700</name>
</gene>
<dbReference type="STRING" id="1685379.AVO45_18700"/>
<proteinExistence type="predicted"/>
<evidence type="ECO:0000256" key="1">
    <source>
        <dbReference type="ARBA" id="ARBA00023015"/>
    </source>
</evidence>
<evidence type="ECO:0000259" key="4">
    <source>
        <dbReference type="PROSITE" id="PS50995"/>
    </source>
</evidence>
<dbReference type="GO" id="GO:0003700">
    <property type="term" value="F:DNA-binding transcription factor activity"/>
    <property type="evidence" value="ECO:0007669"/>
    <property type="project" value="InterPro"/>
</dbReference>
<dbReference type="Pfam" id="PF12802">
    <property type="entry name" value="MarR_2"/>
    <property type="match status" value="1"/>
</dbReference>
<keyword evidence="3" id="KW-0804">Transcription</keyword>
<dbReference type="PANTHER" id="PTHR35790:SF4">
    <property type="entry name" value="HTH-TYPE TRANSCRIPTIONAL REGULATOR PCHR"/>
    <property type="match status" value="1"/>
</dbReference>
<evidence type="ECO:0000256" key="3">
    <source>
        <dbReference type="ARBA" id="ARBA00023163"/>
    </source>
</evidence>
<accession>A0A0X3U545</accession>
<dbReference type="PROSITE" id="PS50995">
    <property type="entry name" value="HTH_MARR_2"/>
    <property type="match status" value="1"/>
</dbReference>
<keyword evidence="1" id="KW-0805">Transcription regulation</keyword>
<dbReference type="AlphaFoldDB" id="A0A0X3U545"/>
<reference evidence="5 6" key="1">
    <citation type="submission" date="2015-12" db="EMBL/GenBank/DDBJ databases">
        <authorList>
            <person name="Shamseldin A."/>
            <person name="Moawad H."/>
            <person name="Abd El-Rahim W.M."/>
            <person name="Sadowsky M.J."/>
        </authorList>
    </citation>
    <scope>NUCLEOTIDE SEQUENCE [LARGE SCALE GENOMIC DNA]</scope>
    <source>
        <strain evidence="5 6">ZGT118</strain>
    </source>
</reference>
<dbReference type="InterPro" id="IPR036390">
    <property type="entry name" value="WH_DNA-bd_sf"/>
</dbReference>
<dbReference type="InterPro" id="IPR036388">
    <property type="entry name" value="WH-like_DNA-bd_sf"/>
</dbReference>
<dbReference type="PANTHER" id="PTHR35790">
    <property type="entry name" value="HTH-TYPE TRANSCRIPTIONAL REGULATOR PCHR"/>
    <property type="match status" value="1"/>
</dbReference>
<dbReference type="OrthoDB" id="8906692at2"/>
<name>A0A0X3U545_9RHOB</name>
<evidence type="ECO:0000313" key="5">
    <source>
        <dbReference type="EMBL" id="KUJ83215.1"/>
    </source>
</evidence>
<dbReference type="SUPFAM" id="SSF46785">
    <property type="entry name" value="Winged helix' DNA-binding domain"/>
    <property type="match status" value="1"/>
</dbReference>
<comment type="caution">
    <text evidence="5">The sequence shown here is derived from an EMBL/GenBank/DDBJ whole genome shotgun (WGS) entry which is preliminary data.</text>
</comment>
<keyword evidence="6" id="KW-1185">Reference proteome</keyword>